<dbReference type="PANTHER" id="PTHR22916">
    <property type="entry name" value="GLYCOSYLTRANSFERASE"/>
    <property type="match status" value="1"/>
</dbReference>
<organism evidence="2 3">
    <name type="scientific">Epilithonimonas lactis</name>
    <dbReference type="NCBI Taxonomy" id="421072"/>
    <lineage>
        <taxon>Bacteria</taxon>
        <taxon>Pseudomonadati</taxon>
        <taxon>Bacteroidota</taxon>
        <taxon>Flavobacteriia</taxon>
        <taxon>Flavobacteriales</taxon>
        <taxon>Weeksellaceae</taxon>
        <taxon>Chryseobacterium group</taxon>
        <taxon>Epilithonimonas</taxon>
    </lineage>
</organism>
<dbReference type="OrthoDB" id="396512at2"/>
<accession>A0A085BLN3</accession>
<dbReference type="AlphaFoldDB" id="A0A085BLN3"/>
<dbReference type="SUPFAM" id="SSF53448">
    <property type="entry name" value="Nucleotide-diphospho-sugar transferases"/>
    <property type="match status" value="1"/>
</dbReference>
<keyword evidence="2" id="KW-0808">Transferase</keyword>
<evidence type="ECO:0000259" key="1">
    <source>
        <dbReference type="Pfam" id="PF00535"/>
    </source>
</evidence>
<feature type="domain" description="Glycosyltransferase 2-like" evidence="1">
    <location>
        <begin position="10"/>
        <end position="160"/>
    </location>
</feature>
<keyword evidence="3" id="KW-1185">Reference proteome</keyword>
<dbReference type="Gene3D" id="3.90.550.10">
    <property type="entry name" value="Spore Coat Polysaccharide Biosynthesis Protein SpsA, Chain A"/>
    <property type="match status" value="1"/>
</dbReference>
<dbReference type="STRING" id="421072.SAMN04488097_1361"/>
<evidence type="ECO:0000313" key="3">
    <source>
        <dbReference type="Proteomes" id="UP000028623"/>
    </source>
</evidence>
<dbReference type="CDD" id="cd00761">
    <property type="entry name" value="Glyco_tranf_GTA_type"/>
    <property type="match status" value="1"/>
</dbReference>
<dbReference type="RefSeq" id="WP_034973161.1">
    <property type="nucleotide sequence ID" value="NZ_FOFI01000002.1"/>
</dbReference>
<dbReference type="Pfam" id="PF00535">
    <property type="entry name" value="Glycos_transf_2"/>
    <property type="match status" value="1"/>
</dbReference>
<dbReference type="eggNOG" id="COG1216">
    <property type="taxonomic scope" value="Bacteria"/>
</dbReference>
<gene>
    <name evidence="2" type="ORF">IO89_01990</name>
</gene>
<reference evidence="2 3" key="1">
    <citation type="submission" date="2014-07" db="EMBL/GenBank/DDBJ databases">
        <title>Epilithonimonas lactis LMG 22401 Genome.</title>
        <authorList>
            <person name="Pipes S.E."/>
            <person name="Stropko S.J."/>
        </authorList>
    </citation>
    <scope>NUCLEOTIDE SEQUENCE [LARGE SCALE GENOMIC DNA]</scope>
    <source>
        <strain evidence="2 3">LMG 24401</strain>
    </source>
</reference>
<name>A0A085BLN3_9FLAO</name>
<proteinExistence type="predicted"/>
<protein>
    <submittedName>
        <fullName evidence="2">Glycosyl transferase family 2</fullName>
    </submittedName>
</protein>
<evidence type="ECO:0000313" key="2">
    <source>
        <dbReference type="EMBL" id="KFC23378.1"/>
    </source>
</evidence>
<sequence>MNFQFHIKVSIIVPVYNVELYLEKCLLSLVGQTLKEIEILVINDGSKDNSQQIIEDFQQKYPNQVFGFIKENGGLSDARNYGIDRAKGKYLGFVDSDDYVSGTMFEEMYNLAEKHQAEMTICNLQKVDEVGNVTQKLTQLPGFPEKIVLAENISVFSDISYFACNKIFNRDLFNGKRFKKGIHFEDIELIPQLLLECNVLAFTSNFHYQYLERQDSISKSHTMKGLDILNAVETVEKSFQKSRFSNHTEALKNFQILEGVYTFLAYLAFVKKDDDFYKMSQILDTFIQTKGLKTKDILQFNRFGKNYLLSLPLKKKLYYLLYFFGFKGLIRRLMNQN</sequence>
<comment type="caution">
    <text evidence="2">The sequence shown here is derived from an EMBL/GenBank/DDBJ whole genome shotgun (WGS) entry which is preliminary data.</text>
</comment>
<dbReference type="Proteomes" id="UP000028623">
    <property type="component" value="Unassembled WGS sequence"/>
</dbReference>
<dbReference type="GO" id="GO:0016758">
    <property type="term" value="F:hexosyltransferase activity"/>
    <property type="evidence" value="ECO:0007669"/>
    <property type="project" value="UniProtKB-ARBA"/>
</dbReference>
<dbReference type="InterPro" id="IPR029044">
    <property type="entry name" value="Nucleotide-diphossugar_trans"/>
</dbReference>
<dbReference type="InterPro" id="IPR001173">
    <property type="entry name" value="Glyco_trans_2-like"/>
</dbReference>
<dbReference type="PANTHER" id="PTHR22916:SF3">
    <property type="entry name" value="UDP-GLCNAC:BETAGAL BETA-1,3-N-ACETYLGLUCOSAMINYLTRANSFERASE-LIKE PROTEIN 1"/>
    <property type="match status" value="1"/>
</dbReference>
<dbReference type="EMBL" id="JPLY01000001">
    <property type="protein sequence ID" value="KFC23378.1"/>
    <property type="molecule type" value="Genomic_DNA"/>
</dbReference>